<dbReference type="AlphaFoldDB" id="A0A7C4KHU6"/>
<comment type="caution">
    <text evidence="2">The sequence shown here is derived from an EMBL/GenBank/DDBJ whole genome shotgun (WGS) entry which is preliminary data.</text>
</comment>
<keyword evidence="2" id="KW-0255">Endonuclease</keyword>
<keyword evidence="2" id="KW-0378">Hydrolase</keyword>
<feature type="domain" description="HNH nuclease" evidence="1">
    <location>
        <begin position="223"/>
        <end position="275"/>
    </location>
</feature>
<evidence type="ECO:0000259" key="1">
    <source>
        <dbReference type="Pfam" id="PF13391"/>
    </source>
</evidence>
<reference evidence="2" key="1">
    <citation type="journal article" date="2020" name="mSystems">
        <title>Genome- and Community-Level Interaction Insights into Carbon Utilization and Element Cycling Functions of Hydrothermarchaeota in Hydrothermal Sediment.</title>
        <authorList>
            <person name="Zhou Z."/>
            <person name="Liu Y."/>
            <person name="Xu W."/>
            <person name="Pan J."/>
            <person name="Luo Z.H."/>
            <person name="Li M."/>
        </authorList>
    </citation>
    <scope>NUCLEOTIDE SEQUENCE [LARGE SCALE GENOMIC DNA]</scope>
    <source>
        <strain evidence="2">SpSt-573</strain>
    </source>
</reference>
<dbReference type="EMBL" id="DSYK01000163">
    <property type="protein sequence ID" value="HGS20857.1"/>
    <property type="molecule type" value="Genomic_DNA"/>
</dbReference>
<dbReference type="GO" id="GO:0004519">
    <property type="term" value="F:endonuclease activity"/>
    <property type="evidence" value="ECO:0007669"/>
    <property type="project" value="UniProtKB-KW"/>
</dbReference>
<dbReference type="Pfam" id="PF13391">
    <property type="entry name" value="HNH_2"/>
    <property type="match status" value="1"/>
</dbReference>
<gene>
    <name evidence="2" type="ORF">ENT37_03190</name>
</gene>
<dbReference type="InterPro" id="IPR003615">
    <property type="entry name" value="HNH_nuc"/>
</dbReference>
<evidence type="ECO:0000313" key="2">
    <source>
        <dbReference type="EMBL" id="HGS20857.1"/>
    </source>
</evidence>
<protein>
    <submittedName>
        <fullName evidence="2">HNH endonuclease</fullName>
    </submittedName>
</protein>
<accession>A0A7C4KHU6</accession>
<proteinExistence type="predicted"/>
<organism evidence="2">
    <name type="scientific">Anaerolinea thermolimosa</name>
    <dbReference type="NCBI Taxonomy" id="229919"/>
    <lineage>
        <taxon>Bacteria</taxon>
        <taxon>Bacillati</taxon>
        <taxon>Chloroflexota</taxon>
        <taxon>Anaerolineae</taxon>
        <taxon>Anaerolineales</taxon>
        <taxon>Anaerolineaceae</taxon>
        <taxon>Anaerolinea</taxon>
    </lineage>
</organism>
<sequence>MRKVSRENRGSAEYAKSAFEGWYASRSILTACARLLADCINAAHQISASCWTVTLFQEGVRLNVGPLEVLVLQQDSVYLIISDSDDGRFNNSKFHDSITPSGVYYPSVPIYQRRCNVSPAEIKEFYPLVAENHQDLIQRAARRRKETSWKSNFSPGVILYLNNLLEVPVPWPAYAERPNILQEIEQFKDGYEALEETTRESVIQSRIGQGQFRTFLINYWKGCSVTGCRKIEVLRASHIKPWRDSSNDERLDVYNGLLLLPNLDACFDSGLITFDDEGKIIISKELNETTLTQLGISSDMKLSRVDEKHKAFLRFHREHIFRR</sequence>
<keyword evidence="2" id="KW-0540">Nuclease</keyword>
<name>A0A7C4KHU6_9CHLR</name>